<accession>A0AC35GUL2</accession>
<evidence type="ECO:0000313" key="1">
    <source>
        <dbReference type="Proteomes" id="UP000887580"/>
    </source>
</evidence>
<dbReference type="Proteomes" id="UP000887580">
    <property type="component" value="Unplaced"/>
</dbReference>
<dbReference type="WBParaSite" id="PS1159_v2.g8686.t1">
    <property type="protein sequence ID" value="PS1159_v2.g8686.t1"/>
    <property type="gene ID" value="PS1159_v2.g8686"/>
</dbReference>
<reference evidence="2" key="1">
    <citation type="submission" date="2022-11" db="UniProtKB">
        <authorList>
            <consortium name="WormBaseParasite"/>
        </authorList>
    </citation>
    <scope>IDENTIFICATION</scope>
</reference>
<proteinExistence type="predicted"/>
<sequence>MDHKFYPQNRCQKPLAEGTAATAELPDFTVSDYCIERKILLSLEKPLKCLKFNNAEKETEKQWKKDCSLSTINKRTLSLHITAYEKFIEAIASDSFVGKNKENLKNGGSIRNEKQFLASTFIIQNPFEFPRQQNDEIPPPEVSEFKALQTLLNLVLNPADEMVGISYDNIIYKTIKNAIITQTNSSGFSKAESGVIDEITNLVCSYMMSISVASKQYSELAGRSTSNSFDVIAALADNGCKVSQLKEFMQKNPPIKPTTPLPKITPLPIEPAIKVGEERSMPSYIPSFLPKFPNPHTYVKTEITSDFETSYAKARELQAQNKRNAENSLFRYALSTHDSYCLFRSLHETVKEKAKSELEKQEAELQAKRARYSDNVSDMFELKETTNSIVRKTIPDTYFVLKPFPVANPTVLALCDDQEDETQQSDDPMDESKLTDGGVDISLDDVLSPDSMLSDDV</sequence>
<protein>
    <submittedName>
        <fullName evidence="2">Transcription initiation factor TFIID subunit 8</fullName>
    </submittedName>
</protein>
<organism evidence="1 2">
    <name type="scientific">Panagrolaimus sp. PS1159</name>
    <dbReference type="NCBI Taxonomy" id="55785"/>
    <lineage>
        <taxon>Eukaryota</taxon>
        <taxon>Metazoa</taxon>
        <taxon>Ecdysozoa</taxon>
        <taxon>Nematoda</taxon>
        <taxon>Chromadorea</taxon>
        <taxon>Rhabditida</taxon>
        <taxon>Tylenchina</taxon>
        <taxon>Panagrolaimomorpha</taxon>
        <taxon>Panagrolaimoidea</taxon>
        <taxon>Panagrolaimidae</taxon>
        <taxon>Panagrolaimus</taxon>
    </lineage>
</organism>
<name>A0AC35GUL2_9BILA</name>
<evidence type="ECO:0000313" key="2">
    <source>
        <dbReference type="WBParaSite" id="PS1159_v2.g8686.t1"/>
    </source>
</evidence>